<evidence type="ECO:0000313" key="8">
    <source>
        <dbReference type="Proteomes" id="UP000192418"/>
    </source>
</evidence>
<dbReference type="InterPro" id="IPR050903">
    <property type="entry name" value="Bact_Chemotaxis_MeTrfase"/>
</dbReference>
<keyword evidence="8" id="KW-1185">Reference proteome</keyword>
<evidence type="ECO:0000256" key="1">
    <source>
        <dbReference type="ARBA" id="ARBA00001541"/>
    </source>
</evidence>
<keyword evidence="3 7" id="KW-0489">Methyltransferase</keyword>
<dbReference type="InterPro" id="IPR000780">
    <property type="entry name" value="CheR_MeTrfase"/>
</dbReference>
<dbReference type="SUPFAM" id="SSF53335">
    <property type="entry name" value="S-adenosyl-L-methionine-dependent methyltransferases"/>
    <property type="match status" value="1"/>
</dbReference>
<dbReference type="Pfam" id="PF03705">
    <property type="entry name" value="CheR_N"/>
    <property type="match status" value="1"/>
</dbReference>
<accession>A0A1W2AKC8</accession>
<dbReference type="STRING" id="1121400.SAMN02746065_105168"/>
<dbReference type="SMART" id="SM00138">
    <property type="entry name" value="MeTrc"/>
    <property type="match status" value="1"/>
</dbReference>
<dbReference type="EC" id="2.1.1.80" evidence="2"/>
<evidence type="ECO:0000256" key="3">
    <source>
        <dbReference type="ARBA" id="ARBA00022603"/>
    </source>
</evidence>
<dbReference type="PANTHER" id="PTHR24422:SF19">
    <property type="entry name" value="CHEMOTAXIS PROTEIN METHYLTRANSFERASE"/>
    <property type="match status" value="1"/>
</dbReference>
<evidence type="ECO:0000259" key="6">
    <source>
        <dbReference type="PROSITE" id="PS50123"/>
    </source>
</evidence>
<dbReference type="Proteomes" id="UP000192418">
    <property type="component" value="Unassembled WGS sequence"/>
</dbReference>
<evidence type="ECO:0000256" key="4">
    <source>
        <dbReference type="ARBA" id="ARBA00022679"/>
    </source>
</evidence>
<dbReference type="InterPro" id="IPR036804">
    <property type="entry name" value="CheR_N_sf"/>
</dbReference>
<dbReference type="InterPro" id="IPR011990">
    <property type="entry name" value="TPR-like_helical_dom_sf"/>
</dbReference>
<dbReference type="InterPro" id="IPR022641">
    <property type="entry name" value="CheR_N"/>
</dbReference>
<dbReference type="InterPro" id="IPR022642">
    <property type="entry name" value="CheR_C"/>
</dbReference>
<dbReference type="OrthoDB" id="9786165at2"/>
<organism evidence="7 8">
    <name type="scientific">Desulfocicer vacuolatum DSM 3385</name>
    <dbReference type="NCBI Taxonomy" id="1121400"/>
    <lineage>
        <taxon>Bacteria</taxon>
        <taxon>Pseudomonadati</taxon>
        <taxon>Thermodesulfobacteriota</taxon>
        <taxon>Desulfobacteria</taxon>
        <taxon>Desulfobacterales</taxon>
        <taxon>Desulfobacteraceae</taxon>
        <taxon>Desulfocicer</taxon>
    </lineage>
</organism>
<dbReference type="RefSeq" id="WP_084067739.1">
    <property type="nucleotide sequence ID" value="NZ_FWXY01000005.1"/>
</dbReference>
<sequence>MSLSAIEKIIYQRTGLTFDAHRTTVLKDKVARHMAVLDLDSVGDYYKYLCTDQAVFNALVDELTINESYFFREPAHLDLLCHAMVPMFAHEKKIKRFSILSAGCATGEEPCSIAMALEQTHGSSFLSTVRIMGLDIDNTALLTARSGIYGKWKLRQLSCELKSLYFKHISKKKYAIRPDILEKIEYHRTNLVKGPLPEIIGTVDVIFYRNVSIYFDESTRAKVLMHLERALNPGGFLVLGSAETLSHDTGTLCLVEINGCFVYQKKSDKSCSHEGMGPVESARHLRPGFRKREKPRVPWCTTGIHGHFSNKGNLSDIATGKKGKLRLGVHESLGKTNGKTDDLPPKGIDEKFLKNSEMTYKKALALARQKQFDAALSLLSTIVETKEDTRDDFMEKIFILRAGILMQQGDGDGAKKLCRHLIGQNIIYSPAYLLLGMIEGMENNPLKSLSRLRETTYIQPDNWLAHFLMFQAFRNLGREKEASRQATIVVRLLEKQNLVHHGLDYFPLSFSRKQILELCRQHALLTT</sequence>
<dbReference type="Gene3D" id="3.40.50.150">
    <property type="entry name" value="Vaccinia Virus protein VP39"/>
    <property type="match status" value="1"/>
</dbReference>
<dbReference type="Gene3D" id="1.10.155.10">
    <property type="entry name" value="Chemotaxis receptor methyltransferase CheR, N-terminal domain"/>
    <property type="match status" value="1"/>
</dbReference>
<protein>
    <recommendedName>
        <fullName evidence="2">protein-glutamate O-methyltransferase</fullName>
        <ecNumber evidence="2">2.1.1.80</ecNumber>
    </recommendedName>
</protein>
<dbReference type="Pfam" id="PF01739">
    <property type="entry name" value="CheR"/>
    <property type="match status" value="1"/>
</dbReference>
<dbReference type="PANTHER" id="PTHR24422">
    <property type="entry name" value="CHEMOTAXIS PROTEIN METHYLTRANSFERASE"/>
    <property type="match status" value="1"/>
</dbReference>
<proteinExistence type="predicted"/>
<evidence type="ECO:0000313" key="7">
    <source>
        <dbReference type="EMBL" id="SMC61093.1"/>
    </source>
</evidence>
<dbReference type="PRINTS" id="PR00996">
    <property type="entry name" value="CHERMTFRASE"/>
</dbReference>
<feature type="domain" description="CheR-type methyltransferase" evidence="6">
    <location>
        <begin position="1"/>
        <end position="268"/>
    </location>
</feature>
<dbReference type="InterPro" id="IPR029063">
    <property type="entry name" value="SAM-dependent_MTases_sf"/>
</dbReference>
<evidence type="ECO:0000256" key="5">
    <source>
        <dbReference type="ARBA" id="ARBA00022691"/>
    </source>
</evidence>
<name>A0A1W2AKC8_9BACT</name>
<keyword evidence="4 7" id="KW-0808">Transferase</keyword>
<dbReference type="Gene3D" id="1.25.40.10">
    <property type="entry name" value="Tetratricopeptide repeat domain"/>
    <property type="match status" value="1"/>
</dbReference>
<dbReference type="SUPFAM" id="SSF48452">
    <property type="entry name" value="TPR-like"/>
    <property type="match status" value="1"/>
</dbReference>
<dbReference type="PROSITE" id="PS50123">
    <property type="entry name" value="CHER"/>
    <property type="match status" value="1"/>
</dbReference>
<dbReference type="EMBL" id="FWXY01000005">
    <property type="protein sequence ID" value="SMC61093.1"/>
    <property type="molecule type" value="Genomic_DNA"/>
</dbReference>
<keyword evidence="5" id="KW-0949">S-adenosyl-L-methionine</keyword>
<dbReference type="GO" id="GO:0032259">
    <property type="term" value="P:methylation"/>
    <property type="evidence" value="ECO:0007669"/>
    <property type="project" value="UniProtKB-KW"/>
</dbReference>
<dbReference type="GO" id="GO:0008983">
    <property type="term" value="F:protein-glutamate O-methyltransferase activity"/>
    <property type="evidence" value="ECO:0007669"/>
    <property type="project" value="UniProtKB-EC"/>
</dbReference>
<dbReference type="SUPFAM" id="SSF47757">
    <property type="entry name" value="Chemotaxis receptor methyltransferase CheR, N-terminal domain"/>
    <property type="match status" value="1"/>
</dbReference>
<reference evidence="7 8" key="1">
    <citation type="submission" date="2017-04" db="EMBL/GenBank/DDBJ databases">
        <authorList>
            <person name="Afonso C.L."/>
            <person name="Miller P.J."/>
            <person name="Scott M.A."/>
            <person name="Spackman E."/>
            <person name="Goraichik I."/>
            <person name="Dimitrov K.M."/>
            <person name="Suarez D.L."/>
            <person name="Swayne D.E."/>
        </authorList>
    </citation>
    <scope>NUCLEOTIDE SEQUENCE [LARGE SCALE GENOMIC DNA]</scope>
    <source>
        <strain evidence="7 8">DSM 3385</strain>
    </source>
</reference>
<dbReference type="AlphaFoldDB" id="A0A1W2AKC8"/>
<comment type="catalytic activity">
    <reaction evidence="1">
        <text>L-glutamyl-[protein] + S-adenosyl-L-methionine = [protein]-L-glutamate 5-O-methyl ester + S-adenosyl-L-homocysteine</text>
        <dbReference type="Rhea" id="RHEA:24452"/>
        <dbReference type="Rhea" id="RHEA-COMP:10208"/>
        <dbReference type="Rhea" id="RHEA-COMP:10311"/>
        <dbReference type="ChEBI" id="CHEBI:29973"/>
        <dbReference type="ChEBI" id="CHEBI:57856"/>
        <dbReference type="ChEBI" id="CHEBI:59789"/>
        <dbReference type="ChEBI" id="CHEBI:82795"/>
        <dbReference type="EC" id="2.1.1.80"/>
    </reaction>
</comment>
<gene>
    <name evidence="7" type="ORF">SAMN02746065_105168</name>
</gene>
<evidence type="ECO:0000256" key="2">
    <source>
        <dbReference type="ARBA" id="ARBA00012534"/>
    </source>
</evidence>